<accession>A0A937RCM9</accession>
<protein>
    <submittedName>
        <fullName evidence="3">AAA family ATPase</fullName>
    </submittedName>
</protein>
<gene>
    <name evidence="3" type="ORF">I7412_05030</name>
</gene>
<dbReference type="EMBL" id="JAEACQ010000141">
    <property type="protein sequence ID" value="MBL7626545.1"/>
    <property type="molecule type" value="Genomic_DNA"/>
</dbReference>
<reference evidence="3" key="1">
    <citation type="submission" date="2020-12" db="EMBL/GenBank/DDBJ databases">
        <title>Genomic characterization of non-nitrogen-fixing Frankia strains.</title>
        <authorList>
            <person name="Carlos-Shanley C."/>
            <person name="Guerra T."/>
            <person name="Hahn D."/>
        </authorList>
    </citation>
    <scope>NUCLEOTIDE SEQUENCE</scope>
    <source>
        <strain evidence="3">CN6</strain>
    </source>
</reference>
<dbReference type="GO" id="GO:0005524">
    <property type="term" value="F:ATP binding"/>
    <property type="evidence" value="ECO:0007669"/>
    <property type="project" value="TreeGrafter"/>
</dbReference>
<dbReference type="AlphaFoldDB" id="A0A937RCM9"/>
<dbReference type="RefSeq" id="WP_203006511.1">
    <property type="nucleotide sequence ID" value="NZ_JADWYU010000377.1"/>
</dbReference>
<dbReference type="SUPFAM" id="SSF52540">
    <property type="entry name" value="P-loop containing nucleoside triphosphate hydrolases"/>
    <property type="match status" value="1"/>
</dbReference>
<dbReference type="PANTHER" id="PTHR43384">
    <property type="entry name" value="SEPTUM SITE-DETERMINING PROTEIN MIND HOMOLOG, CHLOROPLASTIC-RELATED"/>
    <property type="match status" value="1"/>
</dbReference>
<sequence>MKIAFVGKGGSGKTTLSALLCRHLAALGHPVLAIDADINQHLGAALGLDDEATPVPLGEHLREIKDYLRGDNPRVPSADVMVKTTPPGTGSRLLTLSAANPVWARFGLDAGGVRLLATGAFTEEDLGVSCFHAKTGAVELLLNHLVDGPGEYVVVDMTAGADSFASGLFTRFDHTFLVCEPTRKGVSVYRQYREYSADFGITVSVLGNKITDAEDVAFLRDAVGDDLLACFTQSTPVRAMEQGRPFGMDDLEPENRSALAAAQTAVDGTVRDWDRFVAQMHAIHLRNARAWANDATGVDLAEQIDPGFRYPTGEAEAAAPPAAPFSAGSRPLTALTV</sequence>
<name>A0A937RCM9_9ACTN</name>
<dbReference type="PANTHER" id="PTHR43384:SF15">
    <property type="entry name" value="ATP-BINDING PROTEIN"/>
    <property type="match status" value="1"/>
</dbReference>
<proteinExistence type="predicted"/>
<comment type="caution">
    <text evidence="3">The sequence shown here is derived from an EMBL/GenBank/DDBJ whole genome shotgun (WGS) entry which is preliminary data.</text>
</comment>
<dbReference type="GO" id="GO:0051782">
    <property type="term" value="P:negative regulation of cell division"/>
    <property type="evidence" value="ECO:0007669"/>
    <property type="project" value="TreeGrafter"/>
</dbReference>
<feature type="region of interest" description="Disordered" evidence="1">
    <location>
        <begin position="311"/>
        <end position="337"/>
    </location>
</feature>
<dbReference type="GO" id="GO:0016887">
    <property type="term" value="F:ATP hydrolysis activity"/>
    <property type="evidence" value="ECO:0007669"/>
    <property type="project" value="TreeGrafter"/>
</dbReference>
<feature type="domain" description="CobQ/CobB/MinD/ParA nucleotide binding" evidence="2">
    <location>
        <begin position="7"/>
        <end position="166"/>
    </location>
</feature>
<dbReference type="Pfam" id="PF01656">
    <property type="entry name" value="CbiA"/>
    <property type="match status" value="1"/>
</dbReference>
<dbReference type="GO" id="GO:0009898">
    <property type="term" value="C:cytoplasmic side of plasma membrane"/>
    <property type="evidence" value="ECO:0007669"/>
    <property type="project" value="TreeGrafter"/>
</dbReference>
<organism evidence="3 4">
    <name type="scientific">Frankia nepalensis</name>
    <dbReference type="NCBI Taxonomy" id="1836974"/>
    <lineage>
        <taxon>Bacteria</taxon>
        <taxon>Bacillati</taxon>
        <taxon>Actinomycetota</taxon>
        <taxon>Actinomycetes</taxon>
        <taxon>Frankiales</taxon>
        <taxon>Frankiaceae</taxon>
        <taxon>Frankia</taxon>
    </lineage>
</organism>
<evidence type="ECO:0000313" key="4">
    <source>
        <dbReference type="Proteomes" id="UP000604475"/>
    </source>
</evidence>
<evidence type="ECO:0000259" key="2">
    <source>
        <dbReference type="Pfam" id="PF01656"/>
    </source>
</evidence>
<evidence type="ECO:0000256" key="1">
    <source>
        <dbReference type="SAM" id="MobiDB-lite"/>
    </source>
</evidence>
<dbReference type="InterPro" id="IPR002586">
    <property type="entry name" value="CobQ/CobB/MinD/ParA_Nub-bd_dom"/>
</dbReference>
<evidence type="ECO:0000313" key="3">
    <source>
        <dbReference type="EMBL" id="MBL7626545.1"/>
    </source>
</evidence>
<dbReference type="InterPro" id="IPR050625">
    <property type="entry name" value="ParA/MinD_ATPase"/>
</dbReference>
<dbReference type="Proteomes" id="UP000604475">
    <property type="component" value="Unassembled WGS sequence"/>
</dbReference>
<dbReference type="GO" id="GO:0005829">
    <property type="term" value="C:cytosol"/>
    <property type="evidence" value="ECO:0007669"/>
    <property type="project" value="TreeGrafter"/>
</dbReference>
<keyword evidence="4" id="KW-1185">Reference proteome</keyword>
<dbReference type="Gene3D" id="3.40.50.300">
    <property type="entry name" value="P-loop containing nucleotide triphosphate hydrolases"/>
    <property type="match status" value="1"/>
</dbReference>
<dbReference type="InterPro" id="IPR027417">
    <property type="entry name" value="P-loop_NTPase"/>
</dbReference>